<dbReference type="InterPro" id="IPR024654">
    <property type="entry name" value="Calcineurin-like_PHP_lpxH"/>
</dbReference>
<evidence type="ECO:0000259" key="2">
    <source>
        <dbReference type="Pfam" id="PF12850"/>
    </source>
</evidence>
<proteinExistence type="inferred from homology"/>
<dbReference type="PANTHER" id="PTHR42850">
    <property type="entry name" value="METALLOPHOSPHOESTERASE"/>
    <property type="match status" value="1"/>
</dbReference>
<gene>
    <name evidence="3" type="ordered locus">AciX8_1941</name>
</gene>
<reference evidence="3 4" key="1">
    <citation type="submission" date="2011-11" db="EMBL/GenBank/DDBJ databases">
        <title>Complete sequence of Granulicella mallensis MP5ACTX8.</title>
        <authorList>
            <consortium name="US DOE Joint Genome Institute"/>
            <person name="Lucas S."/>
            <person name="Copeland A."/>
            <person name="Lapidus A."/>
            <person name="Cheng J.-F."/>
            <person name="Goodwin L."/>
            <person name="Pitluck S."/>
            <person name="Peters L."/>
            <person name="Lu M."/>
            <person name="Detter J.C."/>
            <person name="Han C."/>
            <person name="Tapia R."/>
            <person name="Land M."/>
            <person name="Hauser L."/>
            <person name="Kyrpides N."/>
            <person name="Ivanova N."/>
            <person name="Mikhailova N."/>
            <person name="Pagani I."/>
            <person name="Rawat S."/>
            <person name="Mannisto M."/>
            <person name="Haggblom M."/>
            <person name="Woyke T."/>
        </authorList>
    </citation>
    <scope>NUCLEOTIDE SEQUENCE [LARGE SCALE GENOMIC DNA]</scope>
    <source>
        <strain evidence="4">ATCC BAA-1857 / DSM 23137 / MP5ACTX8</strain>
    </source>
</reference>
<dbReference type="GO" id="GO:0005737">
    <property type="term" value="C:cytoplasm"/>
    <property type="evidence" value="ECO:0007669"/>
    <property type="project" value="TreeGrafter"/>
</dbReference>
<dbReference type="PANTHER" id="PTHR42850:SF2">
    <property type="entry name" value="BLL5683 PROTEIN"/>
    <property type="match status" value="1"/>
</dbReference>
<dbReference type="InterPro" id="IPR029052">
    <property type="entry name" value="Metallo-depent_PP-like"/>
</dbReference>
<dbReference type="HOGENOM" id="CLU_074761_1_1_0"/>
<dbReference type="Proteomes" id="UP000007113">
    <property type="component" value="Chromosome"/>
</dbReference>
<dbReference type="PIRSF" id="PIRSF000883">
    <property type="entry name" value="Pesterase_MJ0912"/>
    <property type="match status" value="1"/>
</dbReference>
<dbReference type="KEGG" id="gma:AciX8_1941"/>
<dbReference type="SUPFAM" id="SSF56300">
    <property type="entry name" value="Metallo-dependent phosphatases"/>
    <property type="match status" value="1"/>
</dbReference>
<dbReference type="InterPro" id="IPR011152">
    <property type="entry name" value="Pesterase_MJ0912"/>
</dbReference>
<dbReference type="Gene3D" id="3.60.21.10">
    <property type="match status" value="1"/>
</dbReference>
<sequence length="255" mass="28219">MTRFIHRVPLRFLILSDIHANGEALKAVHADAVTRGFDLTLCLGDVVGYGPDPNEAAAWVSTYADVVVRGNHDRACSNLSDYDSFHPLAQHSAAWTKEQLLPCHVEWLAQLPRGPLQVDNFDLVHGAPDDEDRYLFDAEEAAASLRHAAEQVTFFGHTHVQGGFVSRRPTGSTAALRFQTVPAQLTLEEDSLYLLNPGSVGQPRDGDPRAAYCIYEAHTSVAYFYRVEYDIRTAQEKILAAGLPEELAYRLATGR</sequence>
<comment type="similarity">
    <text evidence="1">Belongs to the metallophosphoesterase superfamily. YfcE family.</text>
</comment>
<evidence type="ECO:0000313" key="3">
    <source>
        <dbReference type="EMBL" id="AEU36272.1"/>
    </source>
</evidence>
<dbReference type="AlphaFoldDB" id="G8NS64"/>
<dbReference type="eggNOG" id="COG0639">
    <property type="taxonomic scope" value="Bacteria"/>
</dbReference>
<organism evidence="3 4">
    <name type="scientific">Granulicella mallensis (strain ATCC BAA-1857 / DSM 23137 / MP5ACTX8)</name>
    <dbReference type="NCBI Taxonomy" id="682795"/>
    <lineage>
        <taxon>Bacteria</taxon>
        <taxon>Pseudomonadati</taxon>
        <taxon>Acidobacteriota</taxon>
        <taxon>Terriglobia</taxon>
        <taxon>Terriglobales</taxon>
        <taxon>Acidobacteriaceae</taxon>
        <taxon>Granulicella</taxon>
    </lineage>
</organism>
<feature type="domain" description="Calcineurin-like phosphoesterase" evidence="2">
    <location>
        <begin position="11"/>
        <end position="218"/>
    </location>
</feature>
<dbReference type="EMBL" id="CP003130">
    <property type="protein sequence ID" value="AEU36272.1"/>
    <property type="molecule type" value="Genomic_DNA"/>
</dbReference>
<dbReference type="InterPro" id="IPR050126">
    <property type="entry name" value="Ap4A_hydrolase"/>
</dbReference>
<evidence type="ECO:0000256" key="1">
    <source>
        <dbReference type="ARBA" id="ARBA00008950"/>
    </source>
</evidence>
<dbReference type="STRING" id="682795.AciX8_1941"/>
<name>G8NS64_GRAMM</name>
<keyword evidence="4" id="KW-1185">Reference proteome</keyword>
<accession>G8NS64</accession>
<dbReference type="Pfam" id="PF12850">
    <property type="entry name" value="Metallophos_2"/>
    <property type="match status" value="1"/>
</dbReference>
<dbReference type="GO" id="GO:0016791">
    <property type="term" value="F:phosphatase activity"/>
    <property type="evidence" value="ECO:0007669"/>
    <property type="project" value="TreeGrafter"/>
</dbReference>
<protein>
    <submittedName>
        <fullName evidence="3">Metallophosphoesterase</fullName>
    </submittedName>
</protein>
<evidence type="ECO:0000313" key="4">
    <source>
        <dbReference type="Proteomes" id="UP000007113"/>
    </source>
</evidence>